<feature type="transmembrane region" description="Helical" evidence="5">
    <location>
        <begin position="90"/>
        <end position="111"/>
    </location>
</feature>
<dbReference type="InterPro" id="IPR006876">
    <property type="entry name" value="LMBR1-like_membr_prot"/>
</dbReference>
<dbReference type="Pfam" id="PF04791">
    <property type="entry name" value="LMBR1"/>
    <property type="match status" value="1"/>
</dbReference>
<feature type="transmembrane region" description="Helical" evidence="5">
    <location>
        <begin position="40"/>
        <end position="60"/>
    </location>
</feature>
<dbReference type="OrthoDB" id="73273at2759"/>
<feature type="transmembrane region" description="Helical" evidence="5">
    <location>
        <begin position="126"/>
        <end position="151"/>
    </location>
</feature>
<feature type="transmembrane region" description="Helical" evidence="5">
    <location>
        <begin position="220"/>
        <end position="253"/>
    </location>
</feature>
<feature type="transmembrane region" description="Helical" evidence="5">
    <location>
        <begin position="330"/>
        <end position="353"/>
    </location>
</feature>
<organism evidence="6 7">
    <name type="scientific">Actinidia rufa</name>
    <dbReference type="NCBI Taxonomy" id="165716"/>
    <lineage>
        <taxon>Eukaryota</taxon>
        <taxon>Viridiplantae</taxon>
        <taxon>Streptophyta</taxon>
        <taxon>Embryophyta</taxon>
        <taxon>Tracheophyta</taxon>
        <taxon>Spermatophyta</taxon>
        <taxon>Magnoliopsida</taxon>
        <taxon>eudicotyledons</taxon>
        <taxon>Gunneridae</taxon>
        <taxon>Pentapetalae</taxon>
        <taxon>asterids</taxon>
        <taxon>Ericales</taxon>
        <taxon>Actinidiaceae</taxon>
        <taxon>Actinidia</taxon>
    </lineage>
</organism>
<comment type="subcellular location">
    <subcellularLocation>
        <location evidence="1">Membrane</location>
        <topology evidence="1">Multi-pass membrane protein</topology>
    </subcellularLocation>
</comment>
<name>A0A7J0F393_9ERIC</name>
<dbReference type="AlphaFoldDB" id="A0A7J0F393"/>
<reference evidence="6 7" key="1">
    <citation type="submission" date="2019-07" db="EMBL/GenBank/DDBJ databases">
        <title>De Novo Assembly of kiwifruit Actinidia rufa.</title>
        <authorList>
            <person name="Sugita-Konishi S."/>
            <person name="Sato K."/>
            <person name="Mori E."/>
            <person name="Abe Y."/>
            <person name="Kisaki G."/>
            <person name="Hamano K."/>
            <person name="Suezawa K."/>
            <person name="Otani M."/>
            <person name="Fukuda T."/>
            <person name="Manabe T."/>
            <person name="Gomi K."/>
            <person name="Tabuchi M."/>
            <person name="Akimitsu K."/>
            <person name="Kataoka I."/>
        </authorList>
    </citation>
    <scope>NUCLEOTIDE SEQUENCE [LARGE SCALE GENOMIC DNA]</scope>
    <source>
        <strain evidence="7">cv. Fuchu</strain>
    </source>
</reference>
<comment type="caution">
    <text evidence="6">The sequence shown here is derived from an EMBL/GenBank/DDBJ whole genome shotgun (WGS) entry which is preliminary data.</text>
</comment>
<feature type="transmembrane region" description="Helical" evidence="5">
    <location>
        <begin position="473"/>
        <end position="492"/>
    </location>
</feature>
<evidence type="ECO:0000313" key="6">
    <source>
        <dbReference type="EMBL" id="GFY93161.1"/>
    </source>
</evidence>
<dbReference type="GO" id="GO:0016020">
    <property type="term" value="C:membrane"/>
    <property type="evidence" value="ECO:0007669"/>
    <property type="project" value="UniProtKB-SubCell"/>
</dbReference>
<feature type="transmembrane region" description="Helical" evidence="5">
    <location>
        <begin position="373"/>
        <end position="400"/>
    </location>
</feature>
<evidence type="ECO:0000313" key="7">
    <source>
        <dbReference type="Proteomes" id="UP000585474"/>
    </source>
</evidence>
<keyword evidence="2 5" id="KW-0812">Transmembrane</keyword>
<sequence length="517" mass="57314">MGDFNLALVIVAIVVCVVVFLFNVYLLVNFQHPDDANQAYFPKFVVVLGLSVAAISILMLPADVANRQACQHAIYNGACNLTLPMKDLWLAIYILDALLVFFVIPFAMFYYEGDQDKSVGKRIKSALMWVVTTAIVCGLVLGIFIRCFYYFSSSSVVLGLVGKVDFTVRHLSSGTTNFPSTWDFSSSQTCIASGAHQCSAYSASASSETTWTMRATFPEYVVALATIVGSILFTIFGGVGIACLPLGLIFSFIRRPKAVITRSQYIKLMHFIRKKEVAQREESGVKNVKAVEKEVLLLEEDVKALEEMYPQGEKAETAWAMTVLGYLAKLVLGVLGLIVSVAWVAHIVIYLLINPPLSSFLNEVFIKLDDIWGLLGTTAFAFFCFYLLLAVIAGAMMLGLRLVFVTIHPMKWGATLMNSFLFNVGLILLCSISVIQFCATAFAYYAQATAAQEIFGHTLQSLRGIKYLYKYNVFQIAFIVLAGLTFVYYAAFGKEKENPMVPKFGLKKVVRIQNEKF</sequence>
<evidence type="ECO:0000256" key="3">
    <source>
        <dbReference type="ARBA" id="ARBA00022989"/>
    </source>
</evidence>
<keyword evidence="4 5" id="KW-0472">Membrane</keyword>
<evidence type="ECO:0000256" key="4">
    <source>
        <dbReference type="ARBA" id="ARBA00023136"/>
    </source>
</evidence>
<gene>
    <name evidence="6" type="ORF">Acr_08g0015570</name>
</gene>
<proteinExistence type="predicted"/>
<dbReference type="PANTHER" id="PTHR31652">
    <property type="entry name" value="LIMR FAMILY PROTEIN DDB_G0283707-RELATED"/>
    <property type="match status" value="1"/>
</dbReference>
<evidence type="ECO:0000256" key="2">
    <source>
        <dbReference type="ARBA" id="ARBA00022692"/>
    </source>
</evidence>
<dbReference type="Proteomes" id="UP000585474">
    <property type="component" value="Unassembled WGS sequence"/>
</dbReference>
<feature type="transmembrane region" description="Helical" evidence="5">
    <location>
        <begin position="6"/>
        <end position="28"/>
    </location>
</feature>
<accession>A0A7J0F393</accession>
<protein>
    <submittedName>
        <fullName evidence="6">LMBR1-like membrane protein</fullName>
    </submittedName>
</protein>
<feature type="transmembrane region" description="Helical" evidence="5">
    <location>
        <begin position="420"/>
        <end position="445"/>
    </location>
</feature>
<dbReference type="PANTHER" id="PTHR31652:SF0">
    <property type="entry name" value="LIMR FAMILY PROTEIN DDB_G0283707-RELATED"/>
    <property type="match status" value="1"/>
</dbReference>
<keyword evidence="7" id="KW-1185">Reference proteome</keyword>
<dbReference type="EMBL" id="BJWL01000008">
    <property type="protein sequence ID" value="GFY93161.1"/>
    <property type="molecule type" value="Genomic_DNA"/>
</dbReference>
<evidence type="ECO:0000256" key="1">
    <source>
        <dbReference type="ARBA" id="ARBA00004141"/>
    </source>
</evidence>
<keyword evidence="3 5" id="KW-1133">Transmembrane helix</keyword>
<evidence type="ECO:0000256" key="5">
    <source>
        <dbReference type="SAM" id="Phobius"/>
    </source>
</evidence>